<dbReference type="AlphaFoldDB" id="A0A2C9VCC7"/>
<evidence type="ECO:0000313" key="1">
    <source>
        <dbReference type="EMBL" id="OAY42699.1"/>
    </source>
</evidence>
<sequence>MDTSVGQDCQALYIAELNILCPKDRMRIAIHAFTQPFLTTILPLFWQYIQVTAIFCTYFLNSHF</sequence>
<dbReference type="EMBL" id="CM004394">
    <property type="protein sequence ID" value="OAY42699.1"/>
    <property type="molecule type" value="Genomic_DNA"/>
</dbReference>
<protein>
    <submittedName>
        <fullName evidence="1">Uncharacterized protein</fullName>
    </submittedName>
</protein>
<accession>A0A2C9VCC7</accession>
<reference evidence="1" key="1">
    <citation type="submission" date="2016-02" db="EMBL/GenBank/DDBJ databases">
        <title>WGS assembly of Manihot esculenta.</title>
        <authorList>
            <person name="Bredeson J.V."/>
            <person name="Prochnik S.E."/>
            <person name="Lyons J.B."/>
            <person name="Schmutz J."/>
            <person name="Grimwood J."/>
            <person name="Vrebalov J."/>
            <person name="Bart R.S."/>
            <person name="Amuge T."/>
            <person name="Ferguson M.E."/>
            <person name="Green R."/>
            <person name="Putnam N."/>
            <person name="Stites J."/>
            <person name="Rounsley S."/>
            <person name="Rokhsar D.S."/>
        </authorList>
    </citation>
    <scope>NUCLEOTIDE SEQUENCE [LARGE SCALE GENOMIC DNA]</scope>
    <source>
        <tissue evidence="1">Leaf</tissue>
    </source>
</reference>
<gene>
    <name evidence="1" type="ORF">MANES_08G009000</name>
</gene>
<organism evidence="1">
    <name type="scientific">Manihot esculenta</name>
    <name type="common">Cassava</name>
    <name type="synonym">Jatropha manihot</name>
    <dbReference type="NCBI Taxonomy" id="3983"/>
    <lineage>
        <taxon>Eukaryota</taxon>
        <taxon>Viridiplantae</taxon>
        <taxon>Streptophyta</taxon>
        <taxon>Embryophyta</taxon>
        <taxon>Tracheophyta</taxon>
        <taxon>Spermatophyta</taxon>
        <taxon>Magnoliopsida</taxon>
        <taxon>eudicotyledons</taxon>
        <taxon>Gunneridae</taxon>
        <taxon>Pentapetalae</taxon>
        <taxon>rosids</taxon>
        <taxon>fabids</taxon>
        <taxon>Malpighiales</taxon>
        <taxon>Euphorbiaceae</taxon>
        <taxon>Crotonoideae</taxon>
        <taxon>Manihoteae</taxon>
        <taxon>Manihot</taxon>
    </lineage>
</organism>
<name>A0A2C9VCC7_MANES</name>
<proteinExistence type="predicted"/>